<dbReference type="Pfam" id="PF13404">
    <property type="entry name" value="HTH_AsnC-type"/>
    <property type="match status" value="1"/>
</dbReference>
<gene>
    <name evidence="5" type="ORF">OMP38_32655</name>
</gene>
<dbReference type="SMART" id="SM00344">
    <property type="entry name" value="HTH_ASNC"/>
    <property type="match status" value="1"/>
</dbReference>
<evidence type="ECO:0000313" key="6">
    <source>
        <dbReference type="Proteomes" id="UP001153387"/>
    </source>
</evidence>
<dbReference type="RefSeq" id="WP_277569027.1">
    <property type="nucleotide sequence ID" value="NZ_JAPDHZ010000008.1"/>
</dbReference>
<evidence type="ECO:0000256" key="1">
    <source>
        <dbReference type="ARBA" id="ARBA00023015"/>
    </source>
</evidence>
<dbReference type="PROSITE" id="PS50956">
    <property type="entry name" value="HTH_ASNC_2"/>
    <property type="match status" value="1"/>
</dbReference>
<keyword evidence="1" id="KW-0805">Transcription regulation</keyword>
<name>A0A9X4QQX9_9BACL</name>
<dbReference type="AlphaFoldDB" id="A0A9X4QQX9"/>
<dbReference type="InterPro" id="IPR019887">
    <property type="entry name" value="Tscrpt_reg_AsnC/Lrp_C"/>
</dbReference>
<accession>A0A9X4QQX9</accession>
<keyword evidence="3" id="KW-0804">Transcription</keyword>
<keyword evidence="2" id="KW-0238">DNA-binding</keyword>
<dbReference type="Gene3D" id="3.30.70.920">
    <property type="match status" value="1"/>
</dbReference>
<proteinExistence type="predicted"/>
<dbReference type="EMBL" id="JAPDHZ010000008">
    <property type="protein sequence ID" value="MDG0795052.1"/>
    <property type="molecule type" value="Genomic_DNA"/>
</dbReference>
<dbReference type="InterPro" id="IPR000485">
    <property type="entry name" value="AsnC-type_HTH_dom"/>
</dbReference>
<dbReference type="SUPFAM" id="SSF46785">
    <property type="entry name" value="Winged helix' DNA-binding domain"/>
    <property type="match status" value="1"/>
</dbReference>
<dbReference type="InterPro" id="IPR011008">
    <property type="entry name" value="Dimeric_a/b-barrel"/>
</dbReference>
<dbReference type="GO" id="GO:0043565">
    <property type="term" value="F:sequence-specific DNA binding"/>
    <property type="evidence" value="ECO:0007669"/>
    <property type="project" value="InterPro"/>
</dbReference>
<dbReference type="PANTHER" id="PTHR30154:SF55">
    <property type="entry name" value="HTH-TYPE TRANSCRIPTIONAL REGULATOR LRPB"/>
    <property type="match status" value="1"/>
</dbReference>
<keyword evidence="6" id="KW-1185">Reference proteome</keyword>
<dbReference type="GO" id="GO:0005829">
    <property type="term" value="C:cytosol"/>
    <property type="evidence" value="ECO:0007669"/>
    <property type="project" value="TreeGrafter"/>
</dbReference>
<evidence type="ECO:0000313" key="5">
    <source>
        <dbReference type="EMBL" id="MDG0795052.1"/>
    </source>
</evidence>
<protein>
    <submittedName>
        <fullName evidence="5">AsnC family transcriptional regulator</fullName>
    </submittedName>
</protein>
<evidence type="ECO:0000256" key="2">
    <source>
        <dbReference type="ARBA" id="ARBA00023125"/>
    </source>
</evidence>
<sequence length="144" mass="16143">MPVVNQAIDDIDLRILNALLNNALLSNKEIGETVHLSGQAVGARVRKLQDLGVIEGYTLRWNPELVGLHVHAFLIVFMNANHTHQAFREFVRSTEAVTEVHRVGGEGCYWLRVRISTVAALNKLLEDVLKFGNYKLSISVEKVK</sequence>
<dbReference type="PANTHER" id="PTHR30154">
    <property type="entry name" value="LEUCINE-RESPONSIVE REGULATORY PROTEIN"/>
    <property type="match status" value="1"/>
</dbReference>
<dbReference type="Gene3D" id="1.10.10.10">
    <property type="entry name" value="Winged helix-like DNA-binding domain superfamily/Winged helix DNA-binding domain"/>
    <property type="match status" value="1"/>
</dbReference>
<dbReference type="PRINTS" id="PR00033">
    <property type="entry name" value="HTHASNC"/>
</dbReference>
<dbReference type="InterPro" id="IPR036388">
    <property type="entry name" value="WH-like_DNA-bd_sf"/>
</dbReference>
<reference evidence="5 6" key="1">
    <citation type="submission" date="2022-10" db="EMBL/GenBank/DDBJ databases">
        <title>Comparative genomic analysis of Cohnella hashimotonis sp. nov., isolated from the International Space Station.</title>
        <authorList>
            <person name="Simpson A."/>
            <person name="Venkateswaran K."/>
        </authorList>
    </citation>
    <scope>NUCLEOTIDE SEQUENCE [LARGE SCALE GENOMIC DNA]</scope>
    <source>
        <strain evidence="5 6">DSM 18997</strain>
    </source>
</reference>
<comment type="caution">
    <text evidence="5">The sequence shown here is derived from an EMBL/GenBank/DDBJ whole genome shotgun (WGS) entry which is preliminary data.</text>
</comment>
<evidence type="ECO:0000259" key="4">
    <source>
        <dbReference type="PROSITE" id="PS50956"/>
    </source>
</evidence>
<dbReference type="SUPFAM" id="SSF54909">
    <property type="entry name" value="Dimeric alpha+beta barrel"/>
    <property type="match status" value="1"/>
</dbReference>
<dbReference type="InterPro" id="IPR036390">
    <property type="entry name" value="WH_DNA-bd_sf"/>
</dbReference>
<feature type="domain" description="HTH asnC-type" evidence="4">
    <location>
        <begin position="8"/>
        <end position="69"/>
    </location>
</feature>
<dbReference type="GO" id="GO:0043200">
    <property type="term" value="P:response to amino acid"/>
    <property type="evidence" value="ECO:0007669"/>
    <property type="project" value="TreeGrafter"/>
</dbReference>
<organism evidence="5 6">
    <name type="scientific">Cohnella ginsengisoli</name>
    <dbReference type="NCBI Taxonomy" id="425004"/>
    <lineage>
        <taxon>Bacteria</taxon>
        <taxon>Bacillati</taxon>
        <taxon>Bacillota</taxon>
        <taxon>Bacilli</taxon>
        <taxon>Bacillales</taxon>
        <taxon>Paenibacillaceae</taxon>
        <taxon>Cohnella</taxon>
    </lineage>
</organism>
<evidence type="ECO:0000256" key="3">
    <source>
        <dbReference type="ARBA" id="ARBA00023163"/>
    </source>
</evidence>
<dbReference type="Pfam" id="PF01037">
    <property type="entry name" value="AsnC_trans_reg"/>
    <property type="match status" value="1"/>
</dbReference>
<dbReference type="Proteomes" id="UP001153387">
    <property type="component" value="Unassembled WGS sequence"/>
</dbReference>
<dbReference type="InterPro" id="IPR019888">
    <property type="entry name" value="Tscrpt_reg_AsnC-like"/>
</dbReference>